<dbReference type="InterPro" id="IPR035985">
    <property type="entry name" value="Ubiquitin-activating_enz"/>
</dbReference>
<dbReference type="CDD" id="cd00755">
    <property type="entry name" value="YgdL_like"/>
    <property type="match status" value="1"/>
</dbReference>
<evidence type="ECO:0000259" key="1">
    <source>
        <dbReference type="Pfam" id="PF00899"/>
    </source>
</evidence>
<gene>
    <name evidence="2" type="primary">tcdA</name>
    <name evidence="2" type="ORF">IPJ48_20775</name>
</gene>
<comment type="caution">
    <text evidence="2">The sequence shown here is derived from an EMBL/GenBank/DDBJ whole genome shotgun (WGS) entry which is preliminary data.</text>
</comment>
<dbReference type="PANTHER" id="PTHR43267">
    <property type="entry name" value="TRNA THREONYLCARBAMOYLADENOSINE DEHYDRATASE"/>
    <property type="match status" value="1"/>
</dbReference>
<organism evidence="2 3">
    <name type="scientific">Candidatus Propionivibrio dominans</name>
    <dbReference type="NCBI Taxonomy" id="2954373"/>
    <lineage>
        <taxon>Bacteria</taxon>
        <taxon>Pseudomonadati</taxon>
        <taxon>Pseudomonadota</taxon>
        <taxon>Betaproteobacteria</taxon>
        <taxon>Rhodocyclales</taxon>
        <taxon>Rhodocyclaceae</taxon>
        <taxon>Propionivibrio</taxon>
    </lineage>
</organism>
<dbReference type="GO" id="GO:0008641">
    <property type="term" value="F:ubiquitin-like modifier activating enzyme activity"/>
    <property type="evidence" value="ECO:0007669"/>
    <property type="project" value="InterPro"/>
</dbReference>
<dbReference type="Proteomes" id="UP000886602">
    <property type="component" value="Unassembled WGS sequence"/>
</dbReference>
<dbReference type="Pfam" id="PF00899">
    <property type="entry name" value="ThiF"/>
    <property type="match status" value="1"/>
</dbReference>
<proteinExistence type="predicted"/>
<dbReference type="NCBIfam" id="NF011696">
    <property type="entry name" value="PRK15116.1"/>
    <property type="match status" value="1"/>
</dbReference>
<dbReference type="GO" id="GO:0061503">
    <property type="term" value="F:tRNA threonylcarbamoyladenosine dehydratase"/>
    <property type="evidence" value="ECO:0007669"/>
    <property type="project" value="TreeGrafter"/>
</dbReference>
<feature type="domain" description="THIF-type NAD/FAD binding fold" evidence="1">
    <location>
        <begin position="22"/>
        <end position="259"/>
    </location>
</feature>
<dbReference type="PANTHER" id="PTHR43267:SF1">
    <property type="entry name" value="TRNA THREONYLCARBAMOYLADENOSINE DEHYDRATASE"/>
    <property type="match status" value="1"/>
</dbReference>
<accession>A0A9D7FHL7</accession>
<dbReference type="GO" id="GO:0061504">
    <property type="term" value="P:cyclic threonylcarbamoyladenosine biosynthetic process"/>
    <property type="evidence" value="ECO:0007669"/>
    <property type="project" value="TreeGrafter"/>
</dbReference>
<dbReference type="InterPro" id="IPR045886">
    <property type="entry name" value="ThiF/MoeB/HesA"/>
</dbReference>
<sequence>MSEPSGDHAADPARRFGGVQRLYGADALARFQAAHVCVVGIGGVGSWAAEALARSAIGRITLIDLDMVAESNVNRQIQALGDVFGKAKTDAMAERILAINPACRVTRIEDFVASDNLDQMLDKDYDYVIDAIDQVRTKAAMIAWCQARGLPLITAGGAGGQIDPTRIEIADLARTVQDPLLSRVRSLLRKEYGFTREPKKKFGVPAVFSSEALRYPENAAVCDDPPVLTGLNCAGFGSSVCVTATFGLFAASEVLKHLAIERNEMYAF</sequence>
<protein>
    <submittedName>
        <fullName evidence="2">tRNA cyclic N6-threonylcarbamoyladenosine(37) synthase TcdA</fullName>
    </submittedName>
</protein>
<evidence type="ECO:0000313" key="3">
    <source>
        <dbReference type="Proteomes" id="UP000886602"/>
    </source>
</evidence>
<dbReference type="AlphaFoldDB" id="A0A9D7FHL7"/>
<dbReference type="Gene3D" id="3.40.50.720">
    <property type="entry name" value="NAD(P)-binding Rossmann-like Domain"/>
    <property type="match status" value="1"/>
</dbReference>
<evidence type="ECO:0000313" key="2">
    <source>
        <dbReference type="EMBL" id="MBK7425310.1"/>
    </source>
</evidence>
<reference evidence="2" key="1">
    <citation type="submission" date="2020-10" db="EMBL/GenBank/DDBJ databases">
        <title>Connecting structure to function with the recovery of over 1000 high-quality activated sludge metagenome-assembled genomes encoding full-length rRNA genes using long-read sequencing.</title>
        <authorList>
            <person name="Singleton C.M."/>
            <person name="Petriglieri F."/>
            <person name="Kristensen J.M."/>
            <person name="Kirkegaard R.H."/>
            <person name="Michaelsen T.Y."/>
            <person name="Andersen M.H."/>
            <person name="Karst S.M."/>
            <person name="Dueholm M.S."/>
            <person name="Nielsen P.H."/>
            <person name="Albertsen M."/>
        </authorList>
    </citation>
    <scope>NUCLEOTIDE SEQUENCE</scope>
    <source>
        <strain evidence="2">EsbW_18-Q3-R4-48_MAXAC.044</strain>
    </source>
</reference>
<dbReference type="SUPFAM" id="SSF69572">
    <property type="entry name" value="Activating enzymes of the ubiquitin-like proteins"/>
    <property type="match status" value="1"/>
</dbReference>
<name>A0A9D7FHL7_9RHOO</name>
<dbReference type="InterPro" id="IPR000594">
    <property type="entry name" value="ThiF_NAD_FAD-bd"/>
</dbReference>
<dbReference type="EMBL" id="JADJNC010000067">
    <property type="protein sequence ID" value="MBK7425310.1"/>
    <property type="molecule type" value="Genomic_DNA"/>
</dbReference>